<dbReference type="PANTHER" id="PTHR47618">
    <property type="entry name" value="BIFUNCTIONAL OLIGORIBONUCLEASE AND PAP PHOSPHATASE NRNA"/>
    <property type="match status" value="1"/>
</dbReference>
<dbReference type="SUPFAM" id="SSF64182">
    <property type="entry name" value="DHH phosphoesterases"/>
    <property type="match status" value="1"/>
</dbReference>
<dbReference type="InterPro" id="IPR001667">
    <property type="entry name" value="DDH_dom"/>
</dbReference>
<organism evidence="2 3">
    <name type="scientific">candidate division WS6 bacterium GW2011_GWE1_34_7</name>
    <dbReference type="NCBI Taxonomy" id="1619093"/>
    <lineage>
        <taxon>Bacteria</taxon>
        <taxon>Candidatus Dojkabacteria</taxon>
    </lineage>
</organism>
<dbReference type="AlphaFoldDB" id="A0A0G0EDC6"/>
<dbReference type="Pfam" id="PF01368">
    <property type="entry name" value="DHH"/>
    <property type="match status" value="1"/>
</dbReference>
<dbReference type="InterPro" id="IPR038763">
    <property type="entry name" value="DHH_sf"/>
</dbReference>
<dbReference type="Proteomes" id="UP000033866">
    <property type="component" value="Unassembled WGS sequence"/>
</dbReference>
<dbReference type="PANTHER" id="PTHR47618:SF1">
    <property type="entry name" value="BIFUNCTIONAL OLIGORIBONUCLEASE AND PAP PHOSPHATASE NRNA"/>
    <property type="match status" value="1"/>
</dbReference>
<protein>
    <submittedName>
        <fullName evidence="2">Phosphoesterase domain protein</fullName>
    </submittedName>
</protein>
<evidence type="ECO:0000313" key="2">
    <source>
        <dbReference type="EMBL" id="KKP65382.1"/>
    </source>
</evidence>
<comment type="caution">
    <text evidence="2">The sequence shown here is derived from an EMBL/GenBank/DDBJ whole genome shotgun (WGS) entry which is preliminary data.</text>
</comment>
<reference evidence="2 3" key="1">
    <citation type="journal article" date="2015" name="Nature">
        <title>rRNA introns, odd ribosomes, and small enigmatic genomes across a large radiation of phyla.</title>
        <authorList>
            <person name="Brown C.T."/>
            <person name="Hug L.A."/>
            <person name="Thomas B.C."/>
            <person name="Sharon I."/>
            <person name="Castelle C.J."/>
            <person name="Singh A."/>
            <person name="Wilkins M.J."/>
            <person name="Williams K.H."/>
            <person name="Banfield J.F."/>
        </authorList>
    </citation>
    <scope>NUCLEOTIDE SEQUENCE [LARGE SCALE GENOMIC DNA]</scope>
</reference>
<accession>A0A0G0EDC6</accession>
<gene>
    <name evidence="2" type="ORF">UR61_C0025G0008</name>
</gene>
<dbReference type="EMBL" id="LBPV01000025">
    <property type="protein sequence ID" value="KKP65382.1"/>
    <property type="molecule type" value="Genomic_DNA"/>
</dbReference>
<dbReference type="Gene3D" id="3.10.310.30">
    <property type="match status" value="1"/>
</dbReference>
<proteinExistence type="predicted"/>
<sequence>MKKEYRKLKKLIEKSKNILIITHKGPDFDAFASSLILKNFLNTYYPKKTVSFKARQSPTQNIPFMHEIQIASKIDESEEDLIILTDSSGWNMCVTDQDTIHLTTKAKIAIIDHHDTIEENKADVTVNNNMSSATEQVLDLCMKFKGGFKITKEISFLGQIGIITDTGRFLYENATPQTFELMAKLRKIYDLDIEDFEYRNSKFPMETLLPINIYIQNIHIQKDLAYTYITNDQIERFQLTKPGINNAHQFLRDNIIRNIHGVHWGFVVKPSYLAENEWSVSFRSTKGYQQIDKIAEALNGGGHQYSAACKIKAGGAEEVVQIVLNMATKMINVTPSSPSPTPSPST</sequence>
<name>A0A0G0EDC6_9BACT</name>
<feature type="domain" description="DDH" evidence="1">
    <location>
        <begin position="17"/>
        <end position="154"/>
    </location>
</feature>
<evidence type="ECO:0000259" key="1">
    <source>
        <dbReference type="Pfam" id="PF01368"/>
    </source>
</evidence>
<evidence type="ECO:0000313" key="3">
    <source>
        <dbReference type="Proteomes" id="UP000033866"/>
    </source>
</evidence>
<dbReference type="InterPro" id="IPR051319">
    <property type="entry name" value="Oligoribo/pAp-PDE_c-di-AMP_PDE"/>
</dbReference>
<dbReference type="Gene3D" id="3.90.1640.10">
    <property type="entry name" value="inorganic pyrophosphatase (n-terminal core)"/>
    <property type="match status" value="1"/>
</dbReference>